<accession>A0A9W8RPP6</accession>
<name>A0A9W8RPP6_9HYPO</name>
<comment type="similarity">
    <text evidence="2">Belongs to the plant acyltransferase family.</text>
</comment>
<dbReference type="GO" id="GO:0016746">
    <property type="term" value="F:acyltransferase activity"/>
    <property type="evidence" value="ECO:0007669"/>
    <property type="project" value="UniProtKB-KW"/>
</dbReference>
<dbReference type="InterPro" id="IPR023213">
    <property type="entry name" value="CAT-like_dom_sf"/>
</dbReference>
<dbReference type="PANTHER" id="PTHR31896:SF69">
    <property type="entry name" value="FAMILY REGULATORY PROTEIN, PUTATIVE (AFU_ORTHOLOGUE AFUA_3G14730)-RELATED"/>
    <property type="match status" value="1"/>
</dbReference>
<gene>
    <name evidence="5" type="ORF">NW762_012920</name>
</gene>
<dbReference type="OrthoDB" id="21502at2759"/>
<dbReference type="EMBL" id="JAOQAZ010000037">
    <property type="protein sequence ID" value="KAJ4248150.1"/>
    <property type="molecule type" value="Genomic_DNA"/>
</dbReference>
<sequence>MQQDRDVTYPLRSMDDLKLLRMLVMHVALVFDERLDPTRLYTSLDGVVRMDGWYKLGARLRRKGLWGLEYHVPAKFTDERPAFSYAHTTHSCSRREHPEGSRLPASDSGISVGCESEEYLALIQPFGAPTRLRDYVNQDRPLLGLYIVSFNDATIIAISWPHVLFDIMSLADLYQAWILNLQGQGQEIRIPVRAELDFLLELGNNAQETHHLTHRRMSTWELISFGLRNISVFLFPAMERRTICISAATFERIRATTVTEASESQLPGSDNFLSDNDVLCAWWSRICCARLKDSNREVAIINVQSFRSALPVDLLPKCYAYLSNALGLITTLLPVRNVVKSQLGPIALEIRTSVQKSGKRSQMEAFESLRKRAWHREWPIFASTTTYPIIYTNWSKARIFHLDFSAALAEDNVSLPTRPVKPSLVLPIYSGWKAVDLACIPGRDADGNFWLDFSTERENWPAILLEIGYSHT</sequence>
<dbReference type="PANTHER" id="PTHR31896">
    <property type="entry name" value="FAMILY REGULATORY PROTEIN, PUTATIVE (AFU_ORTHOLOGUE AFUA_3G14730)-RELATED"/>
    <property type="match status" value="1"/>
</dbReference>
<evidence type="ECO:0000313" key="5">
    <source>
        <dbReference type="EMBL" id="KAJ4248150.1"/>
    </source>
</evidence>
<keyword evidence="4" id="KW-0012">Acyltransferase</keyword>
<comment type="pathway">
    <text evidence="1">Secondary metabolite biosynthesis.</text>
</comment>
<keyword evidence="6" id="KW-1185">Reference proteome</keyword>
<keyword evidence="3" id="KW-0808">Transferase</keyword>
<protein>
    <submittedName>
        <fullName evidence="5">Uncharacterized protein</fullName>
    </submittedName>
</protein>
<evidence type="ECO:0000256" key="4">
    <source>
        <dbReference type="ARBA" id="ARBA00023315"/>
    </source>
</evidence>
<evidence type="ECO:0000256" key="3">
    <source>
        <dbReference type="ARBA" id="ARBA00022679"/>
    </source>
</evidence>
<evidence type="ECO:0000256" key="1">
    <source>
        <dbReference type="ARBA" id="ARBA00005179"/>
    </source>
</evidence>
<dbReference type="InterPro" id="IPR051283">
    <property type="entry name" value="Sec_Metabolite_Acyltrans"/>
</dbReference>
<dbReference type="AlphaFoldDB" id="A0A9W8RPP6"/>
<evidence type="ECO:0000256" key="2">
    <source>
        <dbReference type="ARBA" id="ARBA00009861"/>
    </source>
</evidence>
<reference evidence="5" key="1">
    <citation type="submission" date="2022-09" db="EMBL/GenBank/DDBJ databases">
        <title>Fusarium specimens isolated from Avocado Roots.</title>
        <authorList>
            <person name="Stajich J."/>
            <person name="Roper C."/>
            <person name="Heimlech-Rivalta G."/>
        </authorList>
    </citation>
    <scope>NUCLEOTIDE SEQUENCE</scope>
    <source>
        <strain evidence="5">CF00136</strain>
    </source>
</reference>
<comment type="caution">
    <text evidence="5">The sequence shown here is derived from an EMBL/GenBank/DDBJ whole genome shotgun (WGS) entry which is preliminary data.</text>
</comment>
<organism evidence="5 6">
    <name type="scientific">Fusarium torreyae</name>
    <dbReference type="NCBI Taxonomy" id="1237075"/>
    <lineage>
        <taxon>Eukaryota</taxon>
        <taxon>Fungi</taxon>
        <taxon>Dikarya</taxon>
        <taxon>Ascomycota</taxon>
        <taxon>Pezizomycotina</taxon>
        <taxon>Sordariomycetes</taxon>
        <taxon>Hypocreomycetidae</taxon>
        <taxon>Hypocreales</taxon>
        <taxon>Nectriaceae</taxon>
        <taxon>Fusarium</taxon>
    </lineage>
</organism>
<evidence type="ECO:0000313" key="6">
    <source>
        <dbReference type="Proteomes" id="UP001152049"/>
    </source>
</evidence>
<dbReference type="Gene3D" id="3.30.559.10">
    <property type="entry name" value="Chloramphenicol acetyltransferase-like domain"/>
    <property type="match status" value="2"/>
</dbReference>
<dbReference type="Proteomes" id="UP001152049">
    <property type="component" value="Unassembled WGS sequence"/>
</dbReference>
<proteinExistence type="inferred from homology"/>